<organism evidence="13 14">
    <name type="scientific">Paraflavitalea soli</name>
    <dbReference type="NCBI Taxonomy" id="2315862"/>
    <lineage>
        <taxon>Bacteria</taxon>
        <taxon>Pseudomonadati</taxon>
        <taxon>Bacteroidota</taxon>
        <taxon>Chitinophagia</taxon>
        <taxon>Chitinophagales</taxon>
        <taxon>Chitinophagaceae</taxon>
        <taxon>Paraflavitalea</taxon>
    </lineage>
</organism>
<evidence type="ECO:0000256" key="3">
    <source>
        <dbReference type="ARBA" id="ARBA00004931"/>
    </source>
</evidence>
<keyword evidence="12" id="KW-0100">Branched-chain amino acid biosynthesis</keyword>
<dbReference type="SUPFAM" id="SSF56752">
    <property type="entry name" value="D-aminoacid aminotransferase-like PLP-dependent enzymes"/>
    <property type="match status" value="1"/>
</dbReference>
<evidence type="ECO:0000313" key="13">
    <source>
        <dbReference type="EMBL" id="AXY77782.1"/>
    </source>
</evidence>
<keyword evidence="14" id="KW-1185">Reference proteome</keyword>
<dbReference type="OrthoDB" id="9804984at2"/>
<evidence type="ECO:0000256" key="11">
    <source>
        <dbReference type="ARBA" id="ARBA00049229"/>
    </source>
</evidence>
<dbReference type="GO" id="GO:0009099">
    <property type="term" value="P:L-valine biosynthetic process"/>
    <property type="evidence" value="ECO:0007669"/>
    <property type="project" value="UniProtKB-UniPathway"/>
</dbReference>
<dbReference type="GO" id="GO:0052654">
    <property type="term" value="F:L-leucine-2-oxoglutarate transaminase activity"/>
    <property type="evidence" value="ECO:0007669"/>
    <property type="project" value="RHEA"/>
</dbReference>
<comment type="pathway">
    <text evidence="3 12">Amino-acid biosynthesis; L-valine biosynthesis; L-valine from pyruvate: step 4/4.</text>
</comment>
<dbReference type="AlphaFoldDB" id="A0A3B7MTD6"/>
<dbReference type="GO" id="GO:0052655">
    <property type="term" value="F:L-valine-2-oxoglutarate transaminase activity"/>
    <property type="evidence" value="ECO:0007669"/>
    <property type="project" value="RHEA"/>
</dbReference>
<comment type="pathway">
    <text evidence="4 12">Amino-acid biosynthesis; L-leucine biosynthesis; L-leucine from 3-methyl-2-oxobutanoate: step 4/4.</text>
</comment>
<proteinExistence type="inferred from homology"/>
<keyword evidence="8 12" id="KW-0663">Pyridoxal phosphate</keyword>
<dbReference type="InterPro" id="IPR050571">
    <property type="entry name" value="Class-IV_PLP-Dep_Aminotrnsfr"/>
</dbReference>
<comment type="pathway">
    <text evidence="2 12">Amino-acid biosynthesis; L-isoleucine biosynthesis; L-isoleucine from 2-oxobutanoate: step 4/4.</text>
</comment>
<dbReference type="InterPro" id="IPR036038">
    <property type="entry name" value="Aminotransferase-like"/>
</dbReference>
<dbReference type="EC" id="2.6.1.42" evidence="12"/>
<dbReference type="UniPathway" id="UPA00049">
    <property type="reaction ID" value="UER00062"/>
</dbReference>
<evidence type="ECO:0000256" key="1">
    <source>
        <dbReference type="ARBA" id="ARBA00001933"/>
    </source>
</evidence>
<dbReference type="FunFam" id="3.20.10.10:FF:000002">
    <property type="entry name" value="D-alanine aminotransferase"/>
    <property type="match status" value="1"/>
</dbReference>
<evidence type="ECO:0000313" key="14">
    <source>
        <dbReference type="Proteomes" id="UP000263900"/>
    </source>
</evidence>
<evidence type="ECO:0000256" key="9">
    <source>
        <dbReference type="ARBA" id="ARBA00048212"/>
    </source>
</evidence>
<dbReference type="GO" id="GO:0009098">
    <property type="term" value="P:L-leucine biosynthetic process"/>
    <property type="evidence" value="ECO:0007669"/>
    <property type="project" value="UniProtKB-UniPathway"/>
</dbReference>
<accession>A0A3B7MTD6</accession>
<dbReference type="GO" id="GO:0052656">
    <property type="term" value="F:L-isoleucine-2-oxoglutarate transaminase activity"/>
    <property type="evidence" value="ECO:0007669"/>
    <property type="project" value="RHEA"/>
</dbReference>
<dbReference type="InterPro" id="IPR043131">
    <property type="entry name" value="BCAT-like_N"/>
</dbReference>
<evidence type="ECO:0000256" key="7">
    <source>
        <dbReference type="ARBA" id="ARBA00022679"/>
    </source>
</evidence>
<evidence type="ECO:0000256" key="10">
    <source>
        <dbReference type="ARBA" id="ARBA00048798"/>
    </source>
</evidence>
<dbReference type="Gene3D" id="3.20.10.10">
    <property type="entry name" value="D-amino Acid Aminotransferase, subunit A, domain 2"/>
    <property type="match status" value="1"/>
</dbReference>
<comment type="catalytic activity">
    <reaction evidence="9 12">
        <text>L-valine + 2-oxoglutarate = 3-methyl-2-oxobutanoate + L-glutamate</text>
        <dbReference type="Rhea" id="RHEA:24813"/>
        <dbReference type="ChEBI" id="CHEBI:11851"/>
        <dbReference type="ChEBI" id="CHEBI:16810"/>
        <dbReference type="ChEBI" id="CHEBI:29985"/>
        <dbReference type="ChEBI" id="CHEBI:57762"/>
        <dbReference type="EC" id="2.6.1.42"/>
    </reaction>
</comment>
<comment type="catalytic activity">
    <reaction evidence="11 12">
        <text>L-leucine + 2-oxoglutarate = 4-methyl-2-oxopentanoate + L-glutamate</text>
        <dbReference type="Rhea" id="RHEA:18321"/>
        <dbReference type="ChEBI" id="CHEBI:16810"/>
        <dbReference type="ChEBI" id="CHEBI:17865"/>
        <dbReference type="ChEBI" id="CHEBI:29985"/>
        <dbReference type="ChEBI" id="CHEBI:57427"/>
        <dbReference type="EC" id="2.6.1.42"/>
    </reaction>
</comment>
<evidence type="ECO:0000256" key="5">
    <source>
        <dbReference type="ARBA" id="ARBA00009320"/>
    </source>
</evidence>
<dbReference type="KEGG" id="pseg:D3H65_29025"/>
<reference evidence="13 14" key="1">
    <citation type="submission" date="2018-09" db="EMBL/GenBank/DDBJ databases">
        <title>Genome sequencing of strain 6GH32-13.</title>
        <authorList>
            <person name="Weon H.-Y."/>
            <person name="Heo J."/>
            <person name="Kwon S.-W."/>
        </authorList>
    </citation>
    <scope>NUCLEOTIDE SEQUENCE [LARGE SCALE GENOMIC DNA]</scope>
    <source>
        <strain evidence="13 14">5GH32-13</strain>
    </source>
</reference>
<gene>
    <name evidence="12 13" type="primary">ilvE</name>
    <name evidence="13" type="ORF">D3H65_29025</name>
</gene>
<dbReference type="PANTHER" id="PTHR42743">
    <property type="entry name" value="AMINO-ACID AMINOTRANSFERASE"/>
    <property type="match status" value="1"/>
</dbReference>
<dbReference type="Gene3D" id="3.30.470.10">
    <property type="match status" value="1"/>
</dbReference>
<comment type="cofactor">
    <cofactor evidence="1 12">
        <name>pyridoxal 5'-phosphate</name>
        <dbReference type="ChEBI" id="CHEBI:597326"/>
    </cofactor>
</comment>
<comment type="catalytic activity">
    <reaction evidence="10 12">
        <text>L-isoleucine + 2-oxoglutarate = (S)-3-methyl-2-oxopentanoate + L-glutamate</text>
        <dbReference type="Rhea" id="RHEA:24801"/>
        <dbReference type="ChEBI" id="CHEBI:16810"/>
        <dbReference type="ChEBI" id="CHEBI:29985"/>
        <dbReference type="ChEBI" id="CHEBI:35146"/>
        <dbReference type="ChEBI" id="CHEBI:58045"/>
        <dbReference type="EC" id="2.6.1.42"/>
    </reaction>
</comment>
<protein>
    <recommendedName>
        <fullName evidence="12">Branched-chain-amino-acid aminotransferase</fullName>
        <shortName evidence="12">BCAT</shortName>
        <ecNumber evidence="12">2.6.1.42</ecNumber>
    </recommendedName>
</protein>
<dbReference type="UniPathway" id="UPA00048">
    <property type="reaction ID" value="UER00073"/>
</dbReference>
<evidence type="ECO:0000256" key="4">
    <source>
        <dbReference type="ARBA" id="ARBA00005072"/>
    </source>
</evidence>
<dbReference type="Proteomes" id="UP000263900">
    <property type="component" value="Chromosome"/>
</dbReference>
<evidence type="ECO:0000256" key="6">
    <source>
        <dbReference type="ARBA" id="ARBA00022576"/>
    </source>
</evidence>
<comment type="similarity">
    <text evidence="5 12">Belongs to the class-IV pyridoxal-phosphate-dependent aminotransferase family.</text>
</comment>
<sequence length="314" mass="35077">MASYYNENTIVYLNGKYVKASEAKVDLYGQTMHYGLGVFEGIRSYHTVHGNTKIFKAVEHYDRLRNSAEALNMPYNWHTVDLIDATYEVLRQNNLQDAYIRPLVYGPANMSFNLNSESNIVIEVWEMGKFLGDKLLRVLASPFQRPNPGGFKIEAKACGHYVNSILASQDAKAKGYDEALLTDMHGFVAEGPGANMFYEKDGKLYTPALGHILPGITRATVIELCDELNIAVEEKTFTVDELKQADAAFFCGTAAEVIGWESLDKVKFPLDWNNSLGKVLQQAYKDRVTERSLAPERLDGLGKGLKSKEAISAR</sequence>
<keyword evidence="7 12" id="KW-0808">Transferase</keyword>
<dbReference type="InterPro" id="IPR005785">
    <property type="entry name" value="B_amino_transI"/>
</dbReference>
<comment type="function">
    <text evidence="12">Acts on leucine, isoleucine and valine.</text>
</comment>
<keyword evidence="12" id="KW-0028">Amino-acid biosynthesis</keyword>
<evidence type="ECO:0000256" key="2">
    <source>
        <dbReference type="ARBA" id="ARBA00004824"/>
    </source>
</evidence>
<dbReference type="GO" id="GO:0009097">
    <property type="term" value="P:isoleucine biosynthetic process"/>
    <property type="evidence" value="ECO:0007669"/>
    <property type="project" value="UniProtKB-UniPathway"/>
</dbReference>
<dbReference type="InterPro" id="IPR043132">
    <property type="entry name" value="BCAT-like_C"/>
</dbReference>
<keyword evidence="6 12" id="KW-0032">Aminotransferase</keyword>
<dbReference type="InterPro" id="IPR001544">
    <property type="entry name" value="Aminotrans_IV"/>
</dbReference>
<dbReference type="Pfam" id="PF01063">
    <property type="entry name" value="Aminotran_4"/>
    <property type="match status" value="1"/>
</dbReference>
<dbReference type="UniPathway" id="UPA00047">
    <property type="reaction ID" value="UER00058"/>
</dbReference>
<evidence type="ECO:0000256" key="12">
    <source>
        <dbReference type="RuleBase" id="RU364094"/>
    </source>
</evidence>
<dbReference type="RefSeq" id="WP_119053655.1">
    <property type="nucleotide sequence ID" value="NZ_CP032157.1"/>
</dbReference>
<dbReference type="PANTHER" id="PTHR42743:SF11">
    <property type="entry name" value="AMINODEOXYCHORISMATE LYASE"/>
    <property type="match status" value="1"/>
</dbReference>
<evidence type="ECO:0000256" key="8">
    <source>
        <dbReference type="ARBA" id="ARBA00022898"/>
    </source>
</evidence>
<dbReference type="NCBIfam" id="TIGR01122">
    <property type="entry name" value="ilvE_I"/>
    <property type="match status" value="1"/>
</dbReference>
<dbReference type="EMBL" id="CP032157">
    <property type="protein sequence ID" value="AXY77782.1"/>
    <property type="molecule type" value="Genomic_DNA"/>
</dbReference>
<name>A0A3B7MTD6_9BACT</name>